<dbReference type="InterPro" id="IPR032359">
    <property type="entry name" value="KwaB-like"/>
</dbReference>
<dbReference type="AlphaFoldDB" id="A0A1E3L2Q7"/>
<evidence type="ECO:0000313" key="1">
    <source>
        <dbReference type="EMBL" id="ODP28048.1"/>
    </source>
</evidence>
<reference evidence="1 2" key="1">
    <citation type="submission" date="2016-08" db="EMBL/GenBank/DDBJ databases">
        <title>Genome sequencing of Paenibacillus sp. TI45-13ar, isolated from Korean traditional nuruk.</title>
        <authorList>
            <person name="Kim S.-J."/>
        </authorList>
    </citation>
    <scope>NUCLEOTIDE SEQUENCE [LARGE SCALE GENOMIC DNA]</scope>
    <source>
        <strain evidence="1 2">TI45-13ar</strain>
    </source>
</reference>
<organism evidence="1 2">
    <name type="scientific">Paenibacillus nuruki</name>
    <dbReference type="NCBI Taxonomy" id="1886670"/>
    <lineage>
        <taxon>Bacteria</taxon>
        <taxon>Bacillati</taxon>
        <taxon>Bacillota</taxon>
        <taxon>Bacilli</taxon>
        <taxon>Bacillales</taxon>
        <taxon>Paenibacillaceae</taxon>
        <taxon>Paenibacillus</taxon>
    </lineage>
</organism>
<dbReference type="RefSeq" id="WP_069327882.1">
    <property type="nucleotide sequence ID" value="NZ_MDER01000043.1"/>
</dbReference>
<proteinExistence type="predicted"/>
<accession>A0A1E3L2Q7</accession>
<dbReference type="Pfam" id="PF16162">
    <property type="entry name" value="KwaB"/>
    <property type="match status" value="1"/>
</dbReference>
<dbReference type="Proteomes" id="UP000094578">
    <property type="component" value="Unassembled WGS sequence"/>
</dbReference>
<dbReference type="STRING" id="1886670.PTI45_02466"/>
<name>A0A1E3L2Q7_9BACL</name>
<protein>
    <recommendedName>
        <fullName evidence="3">DUF4868 domain-containing protein</fullName>
    </recommendedName>
</protein>
<dbReference type="EMBL" id="MDER01000043">
    <property type="protein sequence ID" value="ODP28048.1"/>
    <property type="molecule type" value="Genomic_DNA"/>
</dbReference>
<comment type="caution">
    <text evidence="1">The sequence shown here is derived from an EMBL/GenBank/DDBJ whole genome shotgun (WGS) entry which is preliminary data.</text>
</comment>
<keyword evidence="2" id="KW-1185">Reference proteome</keyword>
<evidence type="ECO:0008006" key="3">
    <source>
        <dbReference type="Google" id="ProtNLM"/>
    </source>
</evidence>
<sequence length="349" mass="41317">MNINHAEHPVQLLIACDTEEKQSQIDLKLFVVRKEKEADHYYRSKVITLAEEVTSWLKDQLIRSFKSFQQPEGDESKFAVSDYHLEVQKNEQLAKLVIQEQHSTLNARKNGLLHALTETDQSIEERDTHFQIIRLDIEQHKVYCCFYRKPKVGTKKRRLAIKDSNVFHFVSDDLLELGGKIDFFIFNNEIYISNLLSFENMFDYRDHINEARDYNLHQIVNLPFFAAEESNKDIFEQHCKQHVYSRSLAQLSADNIAALEDNFEERCDELKLIRKRLPRNAQKAEEYRKKYAAIWELYSFLDLEHYQIKYEPDQKPTTLIHFFADKIKQSFLTKNFSIAVDIDPLENDS</sequence>
<evidence type="ECO:0000313" key="2">
    <source>
        <dbReference type="Proteomes" id="UP000094578"/>
    </source>
</evidence>
<gene>
    <name evidence="1" type="ORF">PTI45_02466</name>
</gene>